<accession>A0A979GKE4</accession>
<protein>
    <submittedName>
        <fullName evidence="1">Uncharacterized protein</fullName>
    </submittedName>
</protein>
<keyword evidence="1" id="KW-0614">Plasmid</keyword>
<dbReference type="AlphaFoldDB" id="A0A979GKE4"/>
<evidence type="ECO:0000313" key="1">
    <source>
        <dbReference type="EMBL" id="BAG80495.1"/>
    </source>
</evidence>
<sequence length="77" mass="8040">MILPAPTQVPAVFHQGQPAQSALSAAAATVGGSESLPVILRQDEVSEELMISINALPGLCVIVLWCTVNGQFIPQSQ</sequence>
<organism evidence="1 2">
    <name type="scientific">Escherichia coli (strain SE11)</name>
    <dbReference type="NCBI Taxonomy" id="409438"/>
    <lineage>
        <taxon>Bacteria</taxon>
        <taxon>Pseudomonadati</taxon>
        <taxon>Pseudomonadota</taxon>
        <taxon>Gammaproteobacteria</taxon>
        <taxon>Enterobacterales</taxon>
        <taxon>Enterobacteriaceae</taxon>
        <taxon>Escherichia</taxon>
    </lineage>
</organism>
<dbReference type="EMBL" id="AP009243">
    <property type="protein sequence ID" value="BAG80495.1"/>
    <property type="molecule type" value="Genomic_DNA"/>
</dbReference>
<gene>
    <name evidence="1" type="ordered locus">ECSE_P3-0056</name>
</gene>
<geneLocation type="plasmid" evidence="1 2">
    <name>pSE11-3</name>
</geneLocation>
<name>A0A979GKE4_ECOSE</name>
<evidence type="ECO:0000313" key="2">
    <source>
        <dbReference type="Proteomes" id="UP000008199"/>
    </source>
</evidence>
<dbReference type="Proteomes" id="UP000008199">
    <property type="component" value="Plasmid pSE11-3"/>
</dbReference>
<reference evidence="1 2" key="1">
    <citation type="journal article" date="2008" name="DNA Res.">
        <title>Complete genome sequence and comparative analysis of the wild-type commensal Escherichia coli strain SE11 isolated from a healthy adult.</title>
        <authorList>
            <person name="Oshima K."/>
            <person name="Toh H."/>
            <person name="Ogura Y."/>
            <person name="Sasamoto H."/>
            <person name="Morita H."/>
            <person name="Park S.-H."/>
            <person name="Ooka T."/>
            <person name="Iyoda S."/>
            <person name="Taylor T.D."/>
            <person name="Hayashi T."/>
            <person name="Itoh K."/>
            <person name="Hattori M."/>
        </authorList>
    </citation>
    <scope>NUCLEOTIDE SEQUENCE [LARGE SCALE GENOMIC DNA]</scope>
    <source>
        <strain evidence="1 2">SE11</strain>
    </source>
</reference>
<dbReference type="KEGG" id="ecy:ECSE_P3-0056"/>
<proteinExistence type="predicted"/>